<dbReference type="PANTHER" id="PTHR35340">
    <property type="entry name" value="PQQ ENZYME REPEAT PROTEIN-RELATED"/>
    <property type="match status" value="1"/>
</dbReference>
<keyword evidence="5" id="KW-1185">Reference proteome</keyword>
<comment type="caution">
    <text evidence="4">The sequence shown here is derived from an EMBL/GenBank/DDBJ whole genome shotgun (WGS) entry which is preliminary data.</text>
</comment>
<feature type="transmembrane region" description="Helical" evidence="2">
    <location>
        <begin position="599"/>
        <end position="624"/>
    </location>
</feature>
<reference evidence="4 5" key="1">
    <citation type="submission" date="2024-07" db="EMBL/GenBank/DDBJ databases">
        <title>Section-level genome sequencing and comparative genomics of Aspergillus sections Usti and Cavernicolus.</title>
        <authorList>
            <consortium name="Lawrence Berkeley National Laboratory"/>
            <person name="Nybo J.L."/>
            <person name="Vesth T.C."/>
            <person name="Theobald S."/>
            <person name="Frisvad J.C."/>
            <person name="Larsen T.O."/>
            <person name="Kjaerboelling I."/>
            <person name="Rothschild-Mancinelli K."/>
            <person name="Lyhne E.K."/>
            <person name="Kogle M.E."/>
            <person name="Barry K."/>
            <person name="Clum A."/>
            <person name="Na H."/>
            <person name="Ledsgaard L."/>
            <person name="Lin J."/>
            <person name="Lipzen A."/>
            <person name="Kuo A."/>
            <person name="Riley R."/>
            <person name="Mondo S."/>
            <person name="Labutti K."/>
            <person name="Haridas S."/>
            <person name="Pangalinan J."/>
            <person name="Salamov A.A."/>
            <person name="Simmons B.A."/>
            <person name="Magnuson J.K."/>
            <person name="Chen J."/>
            <person name="Drula E."/>
            <person name="Henrissat B."/>
            <person name="Wiebenga A."/>
            <person name="Lubbers R.J."/>
            <person name="Gomes A.C."/>
            <person name="Makela M.R."/>
            <person name="Stajich J."/>
            <person name="Grigoriev I.V."/>
            <person name="Mortensen U.H."/>
            <person name="De Vries R.P."/>
            <person name="Baker S.E."/>
            <person name="Andersen M.R."/>
        </authorList>
    </citation>
    <scope>NUCLEOTIDE SEQUENCE [LARGE SCALE GENOMIC DNA]</scope>
    <source>
        <strain evidence="4 5">CBS 588.65</strain>
    </source>
</reference>
<gene>
    <name evidence="4" type="ORF">BJX63DRAFT_380774</name>
</gene>
<feature type="signal peptide" evidence="3">
    <location>
        <begin position="1"/>
        <end position="21"/>
    </location>
</feature>
<keyword evidence="2" id="KW-0472">Membrane</keyword>
<proteinExistence type="predicted"/>
<dbReference type="PANTHER" id="PTHR35340:SF5">
    <property type="entry name" value="ASST-DOMAIN-CONTAINING PROTEIN"/>
    <property type="match status" value="1"/>
</dbReference>
<evidence type="ECO:0000313" key="5">
    <source>
        <dbReference type="Proteomes" id="UP001610334"/>
    </source>
</evidence>
<dbReference type="Proteomes" id="UP001610334">
    <property type="component" value="Unassembled WGS sequence"/>
</dbReference>
<dbReference type="Pfam" id="PF14269">
    <property type="entry name" value="Arylsulfotran_2"/>
    <property type="match status" value="1"/>
</dbReference>
<sequence>MVGRFFWGCWSGLGLAQAVRGDYVSTNYQRYNAGELGHRPHLEFQSSSEYAPLLQVNVWNPESISATGSHIFLRHDGNQSSPLSSPLILDAHDLSAVYMNRTFNNVFGTRVQENFGKKYLTFWAGDKGNGIGDGYGLAYDDTYRLAYKVSAQNINNVHADLHEFAFTGNGTALVTGVDRIRVRGNDLSEKYGWDYVLPDGLEIDILDGVFQEVDLQTNEVLFDWRALDHVNPLDSFEQMGSGWDAYHINSIEKTQAGNYLISIRHTHSIHLIDGQTGAIIWTLGGAQNDFIEQPAASSSPQLQPLLTMAWQHHARFVPGTNESQMTFFDNHGKTTTHGECRSNCSRGLHIALNTTATPPTAQLLQQFLHPTHLQAQSQGSVQPLAPLQLSANSSDLGSVFIGWGRCPTFTEHTASGETVLNVQFSPWHSADIPDALDNYRAYKMDWVATPWWDPAIALARSQEDANSTSSTLVVYVSWNGATEVASWVVRGRRDTEEDHDIVLATSPRTGFETKLTISSLGGGYLHYRYLYAEAMDARGNVLRSSEIVDMDSTTSIPEGVSYSSVAYSELGLESSSSLLNKNKTKPATQARDRGLSSTALALLSAGLGVLALTLMIVSGVVVCIRRRRSIEYNSLEASDFDLGPVGDDDDDTVQDEDGVANGRDEGYEDLEKLRVGEDQDEDRHPLLPSQ</sequence>
<evidence type="ECO:0000313" key="4">
    <source>
        <dbReference type="EMBL" id="KAL2820430.1"/>
    </source>
</evidence>
<dbReference type="InterPro" id="IPR053143">
    <property type="entry name" value="Arylsulfate_ST"/>
</dbReference>
<feature type="compositionally biased region" description="Acidic residues" evidence="1">
    <location>
        <begin position="646"/>
        <end position="658"/>
    </location>
</feature>
<feature type="region of interest" description="Disordered" evidence="1">
    <location>
        <begin position="639"/>
        <end position="690"/>
    </location>
</feature>
<keyword evidence="3" id="KW-0732">Signal</keyword>
<organism evidence="4 5">
    <name type="scientific">Aspergillus granulosus</name>
    <dbReference type="NCBI Taxonomy" id="176169"/>
    <lineage>
        <taxon>Eukaryota</taxon>
        <taxon>Fungi</taxon>
        <taxon>Dikarya</taxon>
        <taxon>Ascomycota</taxon>
        <taxon>Pezizomycotina</taxon>
        <taxon>Eurotiomycetes</taxon>
        <taxon>Eurotiomycetidae</taxon>
        <taxon>Eurotiales</taxon>
        <taxon>Aspergillaceae</taxon>
        <taxon>Aspergillus</taxon>
        <taxon>Aspergillus subgen. Nidulantes</taxon>
    </lineage>
</organism>
<evidence type="ECO:0000256" key="1">
    <source>
        <dbReference type="SAM" id="MobiDB-lite"/>
    </source>
</evidence>
<evidence type="ECO:0000256" key="3">
    <source>
        <dbReference type="SAM" id="SignalP"/>
    </source>
</evidence>
<keyword evidence="2" id="KW-0812">Transmembrane</keyword>
<dbReference type="InterPro" id="IPR039535">
    <property type="entry name" value="ASST-like"/>
</dbReference>
<evidence type="ECO:0000256" key="2">
    <source>
        <dbReference type="SAM" id="Phobius"/>
    </source>
</evidence>
<protein>
    <submittedName>
        <fullName evidence="4">ASST-domain-containing protein</fullName>
    </submittedName>
</protein>
<feature type="chain" id="PRO_5047444171" evidence="3">
    <location>
        <begin position="22"/>
        <end position="690"/>
    </location>
</feature>
<dbReference type="EMBL" id="JBFXLT010000007">
    <property type="protein sequence ID" value="KAL2820430.1"/>
    <property type="molecule type" value="Genomic_DNA"/>
</dbReference>
<name>A0ABR4HY66_9EURO</name>
<keyword evidence="2" id="KW-1133">Transmembrane helix</keyword>
<feature type="compositionally biased region" description="Basic and acidic residues" evidence="1">
    <location>
        <begin position="662"/>
        <end position="690"/>
    </location>
</feature>
<accession>A0ABR4HY66</accession>